<feature type="transmembrane region" description="Helical" evidence="2">
    <location>
        <begin position="121"/>
        <end position="144"/>
    </location>
</feature>
<dbReference type="Proteomes" id="UP000003963">
    <property type="component" value="Unassembled WGS sequence"/>
</dbReference>
<accession>D9WKV8</accession>
<feature type="transmembrane region" description="Helical" evidence="2">
    <location>
        <begin position="546"/>
        <end position="569"/>
    </location>
</feature>
<feature type="transmembrane region" description="Helical" evidence="2">
    <location>
        <begin position="434"/>
        <end position="457"/>
    </location>
</feature>
<evidence type="ECO:0000256" key="1">
    <source>
        <dbReference type="SAM" id="MobiDB-lite"/>
    </source>
</evidence>
<dbReference type="EMBL" id="GG657754">
    <property type="protein sequence ID" value="EFL27799.1"/>
    <property type="molecule type" value="Genomic_DNA"/>
</dbReference>
<keyword evidence="2" id="KW-0472">Membrane</keyword>
<dbReference type="Pfam" id="PF02667">
    <property type="entry name" value="SCFA_trans"/>
    <property type="match status" value="1"/>
</dbReference>
<protein>
    <submittedName>
        <fullName evidence="3">Short-chain fatty acid transporter</fullName>
    </submittedName>
</protein>
<evidence type="ECO:0000256" key="2">
    <source>
        <dbReference type="SAM" id="Phobius"/>
    </source>
</evidence>
<organism evidence="3 4">
    <name type="scientific">Streptomyces himastatinicus ATCC 53653</name>
    <dbReference type="NCBI Taxonomy" id="457427"/>
    <lineage>
        <taxon>Bacteria</taxon>
        <taxon>Bacillati</taxon>
        <taxon>Actinomycetota</taxon>
        <taxon>Actinomycetes</taxon>
        <taxon>Kitasatosporales</taxon>
        <taxon>Streptomycetaceae</taxon>
        <taxon>Streptomyces</taxon>
        <taxon>Streptomyces violaceusniger group</taxon>
    </lineage>
</organism>
<feature type="transmembrane region" description="Helical" evidence="2">
    <location>
        <begin position="305"/>
        <end position="328"/>
    </location>
</feature>
<keyword evidence="2" id="KW-0812">Transmembrane</keyword>
<feature type="transmembrane region" description="Helical" evidence="2">
    <location>
        <begin position="469"/>
        <end position="485"/>
    </location>
</feature>
<dbReference type="AlphaFoldDB" id="D9WKV8"/>
<reference evidence="3 4" key="1">
    <citation type="submission" date="2009-02" db="EMBL/GenBank/DDBJ databases">
        <title>Annotation of Streptomyces hygroscopicus strain ATCC 53653.</title>
        <authorList>
            <consortium name="The Broad Institute Genome Sequencing Platform"/>
            <consortium name="Broad Institute Microbial Sequencing Center"/>
            <person name="Fischbach M."/>
            <person name="Godfrey P."/>
            <person name="Ward D."/>
            <person name="Young S."/>
            <person name="Zeng Q."/>
            <person name="Koehrsen M."/>
            <person name="Alvarado L."/>
            <person name="Berlin A.M."/>
            <person name="Bochicchio J."/>
            <person name="Borenstein D."/>
            <person name="Chapman S.B."/>
            <person name="Chen Z."/>
            <person name="Engels R."/>
            <person name="Freedman E."/>
            <person name="Gellesch M."/>
            <person name="Goldberg J."/>
            <person name="Griggs A."/>
            <person name="Gujja S."/>
            <person name="Heilman E.R."/>
            <person name="Heiman D.I."/>
            <person name="Hepburn T.A."/>
            <person name="Howarth C."/>
            <person name="Jen D."/>
            <person name="Larson L."/>
            <person name="Lewis B."/>
            <person name="Mehta T."/>
            <person name="Park D."/>
            <person name="Pearson M."/>
            <person name="Richards J."/>
            <person name="Roberts A."/>
            <person name="Saif S."/>
            <person name="Shea T.D."/>
            <person name="Shenoy N."/>
            <person name="Sisk P."/>
            <person name="Stolte C."/>
            <person name="Sykes S.N."/>
            <person name="Thomson T."/>
            <person name="Walk T."/>
            <person name="White J."/>
            <person name="Yandava C."/>
            <person name="Straight P."/>
            <person name="Clardy J."/>
            <person name="Hung D."/>
            <person name="Kolter R."/>
            <person name="Mekalanos J."/>
            <person name="Walker S."/>
            <person name="Walsh C.T."/>
            <person name="Wieland-Brown L.C."/>
            <person name="Haas B."/>
            <person name="Nusbaum C."/>
            <person name="Birren B."/>
        </authorList>
    </citation>
    <scope>NUCLEOTIDE SEQUENCE [LARGE SCALE GENOMIC DNA]</scope>
    <source>
        <strain evidence="3 4">ATCC 53653</strain>
    </source>
</reference>
<keyword evidence="4" id="KW-1185">Reference proteome</keyword>
<feature type="compositionally biased region" description="Basic and acidic residues" evidence="1">
    <location>
        <begin position="49"/>
        <end position="60"/>
    </location>
</feature>
<dbReference type="HOGENOM" id="CLU_037744_0_0_11"/>
<dbReference type="STRING" id="457427.SSOG_07512"/>
<gene>
    <name evidence="3" type="ORF">SSOG_07512</name>
</gene>
<feature type="transmembrane region" description="Helical" evidence="2">
    <location>
        <begin position="363"/>
        <end position="383"/>
    </location>
</feature>
<evidence type="ECO:0000313" key="3">
    <source>
        <dbReference type="EMBL" id="EFL27799.1"/>
    </source>
</evidence>
<feature type="transmembrane region" description="Helical" evidence="2">
    <location>
        <begin position="209"/>
        <end position="236"/>
    </location>
</feature>
<keyword evidence="2" id="KW-1133">Transmembrane helix</keyword>
<name>D9WKV8_9ACTN</name>
<feature type="transmembrane region" description="Helical" evidence="2">
    <location>
        <begin position="248"/>
        <end position="266"/>
    </location>
</feature>
<sequence>MRTARPCADRTHAPVILHGGLPHGAASTGMRLPHCLLRSPPISILRTSPCDDRAATERSRTQLKGTGEGTRSRANSKEQEIRMTTNPSKTSEAEVSGGGETWLARLALRFTHFSEKWLPDALGFVLIGTFVVLALGLVSGESLLGTPSDPEATSGFGLVDAWGKGFWSLIEFTLQMAIIVIAGYAVAVSPPVARLIAWLAALPRTPRGAITFTAAVAMTTAYVNWAFSLVFTAILAKEIARRLPGVDYRAIGAMAFLGLGTVWAQGLSGSAALQVASAVSSPAAVQKIIAEERGSGVIPLTDTIFLWQGIVATVVVFAVAVTMAWFLAPSPERAMTAERLGIDLGPPLRTKSPSSRRSRPGEWVEFSPTLTIALFVLGVWYLARHFAHAEGNPLNALDLNTVNLILILLALILHWRPVHLARAFREGTPAASGVLLQFPLYGGIFGMIAFTGLHQTIADWLVSVSNEHLYPALIGIYSCVLGVFVPSGGGKWVIEAPYVLGAANELHVNQGWMVVVYDLGEASANLLQPFWMLPTLAILGLKARDIMGYTFAMFLALFPTVLVLVTLLAQTLAFP</sequence>
<proteinExistence type="predicted"/>
<feature type="transmembrane region" description="Helical" evidence="2">
    <location>
        <begin position="165"/>
        <end position="189"/>
    </location>
</feature>
<feature type="region of interest" description="Disordered" evidence="1">
    <location>
        <begin position="48"/>
        <end position="95"/>
    </location>
</feature>
<dbReference type="InterPro" id="IPR006160">
    <property type="entry name" value="SCFA_transpt_AtoE"/>
</dbReference>
<dbReference type="PANTHER" id="PTHR41983:SF2">
    <property type="entry name" value="SHORT-CHAIN FATTY ACID TRANSPORTER-RELATED"/>
    <property type="match status" value="1"/>
</dbReference>
<dbReference type="PANTHER" id="PTHR41983">
    <property type="entry name" value="SHORT-CHAIN FATTY ACID TRANSPORTER-RELATED"/>
    <property type="match status" value="1"/>
</dbReference>
<feature type="transmembrane region" description="Helical" evidence="2">
    <location>
        <begin position="395"/>
        <end position="413"/>
    </location>
</feature>
<evidence type="ECO:0000313" key="4">
    <source>
        <dbReference type="Proteomes" id="UP000003963"/>
    </source>
</evidence>
<dbReference type="GO" id="GO:0005886">
    <property type="term" value="C:plasma membrane"/>
    <property type="evidence" value="ECO:0007669"/>
    <property type="project" value="TreeGrafter"/>
</dbReference>